<reference evidence="10" key="1">
    <citation type="submission" date="2019-08" db="EMBL/GenBank/DDBJ databases">
        <title>The improved chromosome-level genome for the pearl oyster Pinctada fucata martensii using PacBio sequencing and Hi-C.</title>
        <authorList>
            <person name="Zheng Z."/>
        </authorList>
    </citation>
    <scope>NUCLEOTIDE SEQUENCE</scope>
    <source>
        <strain evidence="10">ZZ-2019</strain>
        <tissue evidence="10">Adductor muscle</tissue>
    </source>
</reference>
<dbReference type="GO" id="GO:0005737">
    <property type="term" value="C:cytoplasm"/>
    <property type="evidence" value="ECO:0007669"/>
    <property type="project" value="TreeGrafter"/>
</dbReference>
<keyword evidence="5 8" id="KW-0862">Zinc</keyword>
<evidence type="ECO:0000256" key="5">
    <source>
        <dbReference type="ARBA" id="ARBA00022833"/>
    </source>
</evidence>
<evidence type="ECO:0000256" key="3">
    <source>
        <dbReference type="ARBA" id="ARBA00022723"/>
    </source>
</evidence>
<dbReference type="GO" id="GO:0004222">
    <property type="term" value="F:metalloendopeptidase activity"/>
    <property type="evidence" value="ECO:0007669"/>
    <property type="project" value="UniProtKB-UniRule"/>
</dbReference>
<feature type="binding site" evidence="8">
    <location>
        <position position="81"/>
    </location>
    <ligand>
        <name>Zn(2+)</name>
        <dbReference type="ChEBI" id="CHEBI:29105"/>
        <note>catalytic</note>
    </ligand>
</feature>
<evidence type="ECO:0000313" key="11">
    <source>
        <dbReference type="Proteomes" id="UP001186944"/>
    </source>
</evidence>
<evidence type="ECO:0000313" key="10">
    <source>
        <dbReference type="EMBL" id="KAK3094192.1"/>
    </source>
</evidence>
<sequence length="223" mass="25204">EPVKKIHSPGPGLNDTDYILYVQALSTRSCQTYKGRNVLAYAVYCHQNKDGRPLSGYVNVCPRQLQSHLYSKEHLQMILMHELIHAVGFSSSLFPQFLKCKGSMGDCDSYGESLFKDVQGVTRIVTPSIVQHAQKHFNCTDESKYGGPLEMKNGRVTSHWHSLLMYGSIMAPTFDKAYLTILDPLTLGLLEDTGWYRVNFRFAEPYFWGKGQGSKCMITNSMC</sequence>
<dbReference type="GO" id="GO:0046872">
    <property type="term" value="F:metal ion binding"/>
    <property type="evidence" value="ECO:0007669"/>
    <property type="project" value="UniProtKB-KW"/>
</dbReference>
<dbReference type="PRINTS" id="PR00782">
    <property type="entry name" value="LSHMANOLYSIN"/>
</dbReference>
<keyword evidence="2 9" id="KW-0645">Protease</keyword>
<dbReference type="EC" id="3.4.24.-" evidence="9"/>
<dbReference type="Proteomes" id="UP001186944">
    <property type="component" value="Unassembled WGS sequence"/>
</dbReference>
<feature type="binding site" evidence="8">
    <location>
        <position position="85"/>
    </location>
    <ligand>
        <name>Zn(2+)</name>
        <dbReference type="ChEBI" id="CHEBI:29105"/>
        <note>catalytic</note>
    </ligand>
</feature>
<comment type="similarity">
    <text evidence="1 9">Belongs to the peptidase M8 family.</text>
</comment>
<evidence type="ECO:0000256" key="9">
    <source>
        <dbReference type="RuleBase" id="RU366077"/>
    </source>
</evidence>
<dbReference type="PANTHER" id="PTHR10942">
    <property type="entry name" value="LEISHMANOLYSIN-LIKE PEPTIDASE"/>
    <property type="match status" value="1"/>
</dbReference>
<feature type="active site" evidence="7">
    <location>
        <position position="82"/>
    </location>
</feature>
<evidence type="ECO:0000256" key="2">
    <source>
        <dbReference type="ARBA" id="ARBA00022670"/>
    </source>
</evidence>
<dbReference type="GO" id="GO:0007155">
    <property type="term" value="P:cell adhesion"/>
    <property type="evidence" value="ECO:0007669"/>
    <property type="project" value="InterPro"/>
</dbReference>
<feature type="binding site" evidence="8">
    <location>
        <position position="159"/>
    </location>
    <ligand>
        <name>Zn(2+)</name>
        <dbReference type="ChEBI" id="CHEBI:29105"/>
        <note>catalytic</note>
    </ligand>
</feature>
<feature type="non-terminal residue" evidence="10">
    <location>
        <position position="1"/>
    </location>
</feature>
<dbReference type="AlphaFoldDB" id="A0AA88XYE0"/>
<proteinExistence type="inferred from homology"/>
<protein>
    <recommendedName>
        <fullName evidence="9">Leishmanolysin-like peptidase</fullName>
        <ecNumber evidence="9">3.4.24.-</ecNumber>
    </recommendedName>
</protein>
<keyword evidence="6 8" id="KW-0482">Metalloprotease</keyword>
<name>A0AA88XYE0_PINIB</name>
<comment type="caution">
    <text evidence="10">The sequence shown here is derived from an EMBL/GenBank/DDBJ whole genome shotgun (WGS) entry which is preliminary data.</text>
</comment>
<dbReference type="PANTHER" id="PTHR10942:SF6">
    <property type="entry name" value="CILIATED LEFT-RIGHT ORGANIZER METALLOPEPTIDASE"/>
    <property type="match status" value="1"/>
</dbReference>
<evidence type="ECO:0000256" key="6">
    <source>
        <dbReference type="ARBA" id="ARBA00023049"/>
    </source>
</evidence>
<comment type="cofactor">
    <cofactor evidence="8 9">
        <name>Zn(2+)</name>
        <dbReference type="ChEBI" id="CHEBI:29105"/>
    </cofactor>
    <text evidence="8 9">Binds 1 zinc ion per subunit.</text>
</comment>
<evidence type="ECO:0000256" key="4">
    <source>
        <dbReference type="ARBA" id="ARBA00022801"/>
    </source>
</evidence>
<accession>A0AA88XYE0</accession>
<dbReference type="GO" id="GO:0006508">
    <property type="term" value="P:proteolysis"/>
    <property type="evidence" value="ECO:0007669"/>
    <property type="project" value="UniProtKB-KW"/>
</dbReference>
<dbReference type="EMBL" id="VSWD01000009">
    <property type="protein sequence ID" value="KAK3094192.1"/>
    <property type="molecule type" value="Genomic_DNA"/>
</dbReference>
<dbReference type="InterPro" id="IPR001577">
    <property type="entry name" value="Peptidase_M8"/>
</dbReference>
<evidence type="ECO:0000256" key="7">
    <source>
        <dbReference type="PIRSR" id="PIRSR601577-1"/>
    </source>
</evidence>
<dbReference type="GO" id="GO:0016020">
    <property type="term" value="C:membrane"/>
    <property type="evidence" value="ECO:0007669"/>
    <property type="project" value="InterPro"/>
</dbReference>
<dbReference type="SUPFAM" id="SSF55486">
    <property type="entry name" value="Metalloproteases ('zincins'), catalytic domain"/>
    <property type="match status" value="1"/>
</dbReference>
<evidence type="ECO:0000256" key="8">
    <source>
        <dbReference type="PIRSR" id="PIRSR601577-2"/>
    </source>
</evidence>
<keyword evidence="3 8" id="KW-0479">Metal-binding</keyword>
<organism evidence="10 11">
    <name type="scientific">Pinctada imbricata</name>
    <name type="common">Atlantic pearl-oyster</name>
    <name type="synonym">Pinctada martensii</name>
    <dbReference type="NCBI Taxonomy" id="66713"/>
    <lineage>
        <taxon>Eukaryota</taxon>
        <taxon>Metazoa</taxon>
        <taxon>Spiralia</taxon>
        <taxon>Lophotrochozoa</taxon>
        <taxon>Mollusca</taxon>
        <taxon>Bivalvia</taxon>
        <taxon>Autobranchia</taxon>
        <taxon>Pteriomorphia</taxon>
        <taxon>Pterioida</taxon>
        <taxon>Pterioidea</taxon>
        <taxon>Pteriidae</taxon>
        <taxon>Pinctada</taxon>
    </lineage>
</organism>
<dbReference type="Gene3D" id="3.90.132.10">
    <property type="entry name" value="Leishmanolysin , domain 2"/>
    <property type="match status" value="1"/>
</dbReference>
<keyword evidence="4 9" id="KW-0378">Hydrolase</keyword>
<gene>
    <name evidence="10" type="ORF">FSP39_025247</name>
</gene>
<dbReference type="Pfam" id="PF01457">
    <property type="entry name" value="Peptidase_M8"/>
    <property type="match status" value="1"/>
</dbReference>
<evidence type="ECO:0000256" key="1">
    <source>
        <dbReference type="ARBA" id="ARBA00005860"/>
    </source>
</evidence>
<dbReference type="Gene3D" id="3.10.170.20">
    <property type="match status" value="1"/>
</dbReference>
<keyword evidence="11" id="KW-1185">Reference proteome</keyword>